<evidence type="ECO:0000313" key="5">
    <source>
        <dbReference type="EMBL" id="AQS41980.1"/>
    </source>
</evidence>
<name>A0A1U9JVV4_9HYPH</name>
<evidence type="ECO:0000256" key="1">
    <source>
        <dbReference type="ARBA" id="ARBA00023015"/>
    </source>
</evidence>
<reference evidence="5 6" key="2">
    <citation type="journal article" date="2016" name="Sci. Rep.">
        <title>The genome of Rhizobiales bacteria in predatory ants reveals urease gene functions but no genes for nitrogen fixation.</title>
        <authorList>
            <person name="Neuvonen M.M."/>
            <person name="Tamarit D."/>
            <person name="Naslund K."/>
            <person name="Liebig J."/>
            <person name="Feldhaar H."/>
            <person name="Moran N.A."/>
            <person name="Guy L."/>
            <person name="Andersson S.G."/>
        </authorList>
    </citation>
    <scope>NUCLEOTIDE SEQUENCE [LARGE SCALE GENOMIC DNA]</scope>
    <source>
        <strain evidence="5 6">Hsal</strain>
    </source>
</reference>
<dbReference type="InterPro" id="IPR028978">
    <property type="entry name" value="Chorismate_lyase_/UTRA_dom_sf"/>
</dbReference>
<evidence type="ECO:0000313" key="6">
    <source>
        <dbReference type="Proteomes" id="UP000188912"/>
    </source>
</evidence>
<reference evidence="5 6" key="1">
    <citation type="journal article" date="2010" name="Science">
        <title>Genomic comparison of the ants Camponotus floridanus and Harpegnathos saltator.</title>
        <authorList>
            <person name="Bonasio R."/>
            <person name="Zhang G."/>
            <person name="Ye C."/>
            <person name="Mutti N.S."/>
            <person name="Fang X."/>
            <person name="Qin N."/>
            <person name="Donahue G."/>
            <person name="Yang P."/>
            <person name="Li Q."/>
            <person name="Li C."/>
            <person name="Zhang P."/>
            <person name="Huang Z."/>
            <person name="Berger S.L."/>
            <person name="Reinberg D."/>
            <person name="Wang J."/>
            <person name="Liebig J."/>
        </authorList>
    </citation>
    <scope>NUCLEOTIDE SEQUENCE [LARGE SCALE GENOMIC DNA]</scope>
    <source>
        <strain evidence="5 6">Hsal</strain>
    </source>
</reference>
<proteinExistence type="predicted"/>
<dbReference type="SMART" id="SM00866">
    <property type="entry name" value="UTRA"/>
    <property type="match status" value="1"/>
</dbReference>
<dbReference type="SMART" id="SM00345">
    <property type="entry name" value="HTH_GNTR"/>
    <property type="match status" value="1"/>
</dbReference>
<dbReference type="SUPFAM" id="SSF46785">
    <property type="entry name" value="Winged helix' DNA-binding domain"/>
    <property type="match status" value="1"/>
</dbReference>
<dbReference type="AlphaFoldDB" id="A0A1U9JVV4"/>
<dbReference type="Proteomes" id="UP000188912">
    <property type="component" value="Chromosome"/>
</dbReference>
<dbReference type="Pfam" id="PF07702">
    <property type="entry name" value="UTRA"/>
    <property type="match status" value="1"/>
</dbReference>
<keyword evidence="3" id="KW-0804">Transcription</keyword>
<dbReference type="GO" id="GO:0003677">
    <property type="term" value="F:DNA binding"/>
    <property type="evidence" value="ECO:0007669"/>
    <property type="project" value="UniProtKB-KW"/>
</dbReference>
<evidence type="ECO:0000256" key="2">
    <source>
        <dbReference type="ARBA" id="ARBA00023125"/>
    </source>
</evidence>
<sequence>MKQRYNSTLHDHILDDIQCKIVSGIWPPGFRLPFEIDLAAHYNCSRMTVNKVMTRLVAGGMIERRRKSGSFVRMPHNQPAILAINEISTEIAALKLPYTWRILAQEQRRSTEDDKAHLKLSADTPVLALTCLHFADNRPFCLEQRLINLTSVRQALEADFNTQPPGNWLIAMIPWSEAENKISAIVSDHPLAATLEIAQGAPCLLIERHTGNNGASITAVRLIYPAARHNITAHFKPVAS</sequence>
<keyword evidence="1" id="KW-0805">Transcription regulation</keyword>
<dbReference type="STRING" id="1902579.BHV28_12960"/>
<evidence type="ECO:0000256" key="3">
    <source>
        <dbReference type="ARBA" id="ARBA00023163"/>
    </source>
</evidence>
<keyword evidence="6" id="KW-1185">Reference proteome</keyword>
<dbReference type="Gene3D" id="3.40.1410.10">
    <property type="entry name" value="Chorismate lyase-like"/>
    <property type="match status" value="1"/>
</dbReference>
<dbReference type="InterPro" id="IPR036388">
    <property type="entry name" value="WH-like_DNA-bd_sf"/>
</dbReference>
<accession>A0A1U9JVV4</accession>
<dbReference type="GO" id="GO:0003700">
    <property type="term" value="F:DNA-binding transcription factor activity"/>
    <property type="evidence" value="ECO:0007669"/>
    <property type="project" value="InterPro"/>
</dbReference>
<gene>
    <name evidence="5" type="primary">hutC</name>
    <name evidence="5" type="ORF">BHV28_12960</name>
</gene>
<organism evidence="5 6">
    <name type="scientific">Candidatus Tokpelaia hoelldobleri</name>
    <dbReference type="NCBI Taxonomy" id="1902579"/>
    <lineage>
        <taxon>Bacteria</taxon>
        <taxon>Pseudomonadati</taxon>
        <taxon>Pseudomonadota</taxon>
        <taxon>Alphaproteobacteria</taxon>
        <taxon>Hyphomicrobiales</taxon>
        <taxon>Candidatus Tokpelaia</taxon>
    </lineage>
</organism>
<dbReference type="PANTHER" id="PTHR44846:SF16">
    <property type="entry name" value="TRANSCRIPTIONAL REGULATOR PHNF-RELATED"/>
    <property type="match status" value="1"/>
</dbReference>
<dbReference type="KEGG" id="thd:BHV28_12960"/>
<evidence type="ECO:0000259" key="4">
    <source>
        <dbReference type="PROSITE" id="PS50949"/>
    </source>
</evidence>
<dbReference type="PANTHER" id="PTHR44846">
    <property type="entry name" value="MANNOSYL-D-GLYCERATE TRANSPORT/METABOLISM SYSTEM REPRESSOR MNGR-RELATED"/>
    <property type="match status" value="1"/>
</dbReference>
<dbReference type="InterPro" id="IPR000524">
    <property type="entry name" value="Tscrpt_reg_HTH_GntR"/>
</dbReference>
<dbReference type="InterPro" id="IPR011663">
    <property type="entry name" value="UTRA"/>
</dbReference>
<dbReference type="Pfam" id="PF00392">
    <property type="entry name" value="GntR"/>
    <property type="match status" value="1"/>
</dbReference>
<dbReference type="CDD" id="cd07377">
    <property type="entry name" value="WHTH_GntR"/>
    <property type="match status" value="1"/>
</dbReference>
<feature type="domain" description="HTH gntR-type" evidence="4">
    <location>
        <begin position="7"/>
        <end position="75"/>
    </location>
</feature>
<dbReference type="Gene3D" id="1.10.10.10">
    <property type="entry name" value="Winged helix-like DNA-binding domain superfamily/Winged helix DNA-binding domain"/>
    <property type="match status" value="1"/>
</dbReference>
<protein>
    <submittedName>
        <fullName evidence="5">Histidine utilization repressor, GntR family</fullName>
    </submittedName>
</protein>
<keyword evidence="2" id="KW-0238">DNA-binding</keyword>
<dbReference type="EMBL" id="CP017315">
    <property type="protein sequence ID" value="AQS41980.1"/>
    <property type="molecule type" value="Genomic_DNA"/>
</dbReference>
<dbReference type="InterPro" id="IPR050679">
    <property type="entry name" value="Bact_HTH_transcr_reg"/>
</dbReference>
<dbReference type="SUPFAM" id="SSF64288">
    <property type="entry name" value="Chorismate lyase-like"/>
    <property type="match status" value="1"/>
</dbReference>
<dbReference type="InterPro" id="IPR036390">
    <property type="entry name" value="WH_DNA-bd_sf"/>
</dbReference>
<dbReference type="PROSITE" id="PS50949">
    <property type="entry name" value="HTH_GNTR"/>
    <property type="match status" value="1"/>
</dbReference>